<dbReference type="EMBL" id="JAACVF010000077">
    <property type="protein sequence ID" value="NCN65048.1"/>
    <property type="molecule type" value="Genomic_DNA"/>
</dbReference>
<dbReference type="PANTHER" id="PTHR43204:SF1">
    <property type="entry name" value="ABC TRANSPORTER I FAMILY MEMBER 6, CHLOROPLASTIC"/>
    <property type="match status" value="1"/>
</dbReference>
<evidence type="ECO:0000313" key="4">
    <source>
        <dbReference type="EMBL" id="NCN65048.1"/>
    </source>
</evidence>
<comment type="caution">
    <text evidence="5">The sequence shown here is derived from an EMBL/GenBank/DDBJ whole genome shotgun (WGS) entry which is preliminary data.</text>
</comment>
<dbReference type="GO" id="GO:0005524">
    <property type="term" value="F:ATP binding"/>
    <property type="evidence" value="ECO:0007669"/>
    <property type="project" value="UniProtKB-KW"/>
</dbReference>
<proteinExistence type="predicted"/>
<dbReference type="Pfam" id="PF00005">
    <property type="entry name" value="ABC_tran"/>
    <property type="match status" value="1"/>
</dbReference>
<dbReference type="SUPFAM" id="SSF52540">
    <property type="entry name" value="P-loop containing nucleoside triphosphate hydrolases"/>
    <property type="match status" value="1"/>
</dbReference>
<evidence type="ECO:0000313" key="5">
    <source>
        <dbReference type="EMBL" id="NCS91729.1"/>
    </source>
</evidence>
<dbReference type="GO" id="GO:0016887">
    <property type="term" value="F:ATP hydrolysis activity"/>
    <property type="evidence" value="ECO:0007669"/>
    <property type="project" value="InterPro"/>
</dbReference>
<dbReference type="AlphaFoldDB" id="A0A8J8CG67"/>
<dbReference type="SMART" id="SM00382">
    <property type="entry name" value="AAA"/>
    <property type="match status" value="1"/>
</dbReference>
<name>A0A8J8CG67_9ARCH</name>
<dbReference type="Proteomes" id="UP000738826">
    <property type="component" value="Unassembled WGS sequence"/>
</dbReference>
<evidence type="ECO:0000256" key="2">
    <source>
        <dbReference type="ARBA" id="ARBA00022840"/>
    </source>
</evidence>
<gene>
    <name evidence="5" type="ORF">GW779_04895</name>
    <name evidence="4" type="ORF">GW910_03095</name>
</gene>
<feature type="domain" description="ABC transporter" evidence="3">
    <location>
        <begin position="2"/>
        <end position="238"/>
    </location>
</feature>
<protein>
    <submittedName>
        <fullName evidence="5">ABC transporter ATP-binding protein</fullName>
    </submittedName>
</protein>
<dbReference type="InterPro" id="IPR003439">
    <property type="entry name" value="ABC_transporter-like_ATP-bd"/>
</dbReference>
<dbReference type="Gene3D" id="3.40.50.300">
    <property type="entry name" value="P-loop containing nucleotide triphosphate hydrolases"/>
    <property type="match status" value="1"/>
</dbReference>
<keyword evidence="1" id="KW-0547">Nucleotide-binding</keyword>
<reference evidence="5" key="1">
    <citation type="submission" date="2019-11" db="EMBL/GenBank/DDBJ databases">
        <title>Lipid analysis of CO2-rich subsurface aquifers suggests an autotrophy-based deep biosphere with lysolipids enriched in CPR bacteria.</title>
        <authorList>
            <person name="Probst A.J."/>
            <person name="Elling F.J."/>
            <person name="Castelle C.J."/>
            <person name="Zhu Q."/>
            <person name="Elvert M."/>
            <person name="Birarda G."/>
            <person name="Holman H.-Y."/>
            <person name="Lane K.R."/>
            <person name="Ladd B."/>
            <person name="Ryan M.C."/>
            <person name="Woyke T."/>
            <person name="Hinrichs K.-U."/>
            <person name="Banfield J.F."/>
        </authorList>
    </citation>
    <scope>NUCLEOTIDE SEQUENCE</scope>
    <source>
        <strain evidence="4">CG_2015-01_33_1645</strain>
        <strain evidence="5">CG_2015-04_33_537</strain>
    </source>
</reference>
<evidence type="ECO:0000256" key="1">
    <source>
        <dbReference type="ARBA" id="ARBA00022741"/>
    </source>
</evidence>
<dbReference type="PROSITE" id="PS50893">
    <property type="entry name" value="ABC_TRANSPORTER_2"/>
    <property type="match status" value="1"/>
</dbReference>
<keyword evidence="2 5" id="KW-0067">ATP-binding</keyword>
<dbReference type="Proteomes" id="UP000768163">
    <property type="component" value="Unassembled WGS sequence"/>
</dbReference>
<dbReference type="InterPro" id="IPR003593">
    <property type="entry name" value="AAA+_ATPase"/>
</dbReference>
<dbReference type="InterPro" id="IPR027417">
    <property type="entry name" value="P-loop_NTPase"/>
</dbReference>
<accession>A0A8J8CG67</accession>
<dbReference type="PANTHER" id="PTHR43204">
    <property type="entry name" value="ABC TRANSPORTER I FAMILY MEMBER 6, CHLOROPLASTIC"/>
    <property type="match status" value="1"/>
</dbReference>
<dbReference type="EMBL" id="JAACQH010000103">
    <property type="protein sequence ID" value="NCS91729.1"/>
    <property type="molecule type" value="Genomic_DNA"/>
</dbReference>
<evidence type="ECO:0000313" key="6">
    <source>
        <dbReference type="Proteomes" id="UP000738826"/>
    </source>
</evidence>
<dbReference type="CDD" id="cd03217">
    <property type="entry name" value="ABC_FeS_Assembly"/>
    <property type="match status" value="1"/>
</dbReference>
<sequence length="251" mass="27813">MLEIKNLTVEVKGKEVLRGINLKILEGETHALFGPNGSGKTTLLMAIMGFSQYRAVKGKIYFMGEDITNLPVNERAKKGIGIMFQRPPTIYGLKTKDMAVICGSGESNVDVGKLAVELNMTQFLERDINDGFSGGEIKRSELLQLLAQNPMLSLIDEPESGVDLENISLIGSAINKLLEKDFQKNRKHSGLIITHTGHILDYVTADVGHLLMDGTIKCTANPFDMLWEIKKGGYEKCVECMECKISEYKNK</sequence>
<dbReference type="InterPro" id="IPR010230">
    <property type="entry name" value="FeS-cluster_ATPase_SufC"/>
</dbReference>
<organism evidence="5 6">
    <name type="scientific">Candidatus Altarchaeum hamiconexum</name>
    <dbReference type="NCBI Taxonomy" id="1803513"/>
    <lineage>
        <taxon>Archaea</taxon>
        <taxon>Candidatus Altarchaeota</taxon>
        <taxon>Candidatus Altiarchaeia</taxon>
        <taxon>Candidatus Altarchaeales</taxon>
        <taxon>Candidatus Altarchaeaceae</taxon>
        <taxon>Candidatus Altarchaeum</taxon>
    </lineage>
</organism>
<evidence type="ECO:0000259" key="3">
    <source>
        <dbReference type="PROSITE" id="PS50893"/>
    </source>
</evidence>